<proteinExistence type="inferred from homology"/>
<dbReference type="GO" id="GO:0016757">
    <property type="term" value="F:glycosyltransferase activity"/>
    <property type="evidence" value="ECO:0007669"/>
    <property type="project" value="UniProtKB-KW"/>
</dbReference>
<dbReference type="PANTHER" id="PTHR43398:SF1">
    <property type="entry name" value="DOLICHOL-PHOSPHATE MANNOSYLTRANSFERASE SUBUNIT 1"/>
    <property type="match status" value="1"/>
</dbReference>
<protein>
    <submittedName>
        <fullName evidence="12">Glycosyltransferase</fullName>
        <ecNumber evidence="12">2.4.-.-</ecNumber>
    </submittedName>
</protein>
<comment type="similarity">
    <text evidence="2">Belongs to the glycosyltransferase 2 family.</text>
</comment>
<feature type="transmembrane region" description="Helical" evidence="9">
    <location>
        <begin position="277"/>
        <end position="302"/>
    </location>
</feature>
<name>A0ABV3ALN0_9ACTN</name>
<organism evidence="12 13">
    <name type="scientific">Streptomyces flaveolus</name>
    <dbReference type="NCBI Taxonomy" id="67297"/>
    <lineage>
        <taxon>Bacteria</taxon>
        <taxon>Bacillati</taxon>
        <taxon>Actinomycetota</taxon>
        <taxon>Actinomycetes</taxon>
        <taxon>Kitasatosporales</taxon>
        <taxon>Streptomycetaceae</taxon>
        <taxon>Streptomyces</taxon>
    </lineage>
</organism>
<feature type="transmembrane region" description="Helical" evidence="9">
    <location>
        <begin position="249"/>
        <end position="271"/>
    </location>
</feature>
<sequence length="401" mass="42707">MTALPAHVSIVVPTFDEADNIHALLTRVAAAVPDGVRAEVVFADDSTDHTCEVIEEEAAHCPFPVVLHHRPVPAGGLGGAVVEGFGRATAPWIVVIDADLQHPPELIFELVARGESTGAELVVASRYAAGGDRGGLAGGYRKLVSSSSTLLTKSLFPRALSGLTDPMSGFFAIRRTTVDRAAAEDEGLQPLGYKILLELAVRCRPRGIAEVPYAFGERHAGASKSTAKEGVRFLRHLITLRTADPRARAVVFGLIGLSGFVPNLALLWLLTVSAPELPYALAEIIANQAGLLWNFVLIDSFVYRNQRRHHRRGVRLLTFAAVGNADLVARIPLAALLIAGAGMTPLPATALGMTVVFTARFLVVDRWLYRRLRARTPAPAAVPGGPGTVEPVPEPVPDPLG</sequence>
<gene>
    <name evidence="12" type="ORF">AB0H04_39560</name>
</gene>
<keyword evidence="7 9" id="KW-0472">Membrane</keyword>
<reference evidence="12 13" key="1">
    <citation type="submission" date="2024-06" db="EMBL/GenBank/DDBJ databases">
        <title>The Natural Products Discovery Center: Release of the First 8490 Sequenced Strains for Exploring Actinobacteria Biosynthetic Diversity.</title>
        <authorList>
            <person name="Kalkreuter E."/>
            <person name="Kautsar S.A."/>
            <person name="Yang D."/>
            <person name="Bader C.D."/>
            <person name="Teijaro C.N."/>
            <person name="Fluegel L."/>
            <person name="Davis C.M."/>
            <person name="Simpson J.R."/>
            <person name="Lauterbach L."/>
            <person name="Steele A.D."/>
            <person name="Gui C."/>
            <person name="Meng S."/>
            <person name="Li G."/>
            <person name="Viehrig K."/>
            <person name="Ye F."/>
            <person name="Su P."/>
            <person name="Kiefer A.F."/>
            <person name="Nichols A."/>
            <person name="Cepeda A.J."/>
            <person name="Yan W."/>
            <person name="Fan B."/>
            <person name="Jiang Y."/>
            <person name="Adhikari A."/>
            <person name="Zheng C.-J."/>
            <person name="Schuster L."/>
            <person name="Cowan T.M."/>
            <person name="Smanski M.J."/>
            <person name="Chevrette M.G."/>
            <person name="De Carvalho L.P.S."/>
            <person name="Shen B."/>
        </authorList>
    </citation>
    <scope>NUCLEOTIDE SEQUENCE [LARGE SCALE GENOMIC DNA]</scope>
    <source>
        <strain evidence="12 13">NPDC020594</strain>
    </source>
</reference>
<evidence type="ECO:0000256" key="7">
    <source>
        <dbReference type="ARBA" id="ARBA00023136"/>
    </source>
</evidence>
<feature type="compositionally biased region" description="Low complexity" evidence="8">
    <location>
        <begin position="379"/>
        <end position="391"/>
    </location>
</feature>
<comment type="caution">
    <text evidence="12">The sequence shown here is derived from an EMBL/GenBank/DDBJ whole genome shotgun (WGS) entry which is preliminary data.</text>
</comment>
<dbReference type="EC" id="2.4.-.-" evidence="12"/>
<feature type="region of interest" description="Disordered" evidence="8">
    <location>
        <begin position="379"/>
        <end position="401"/>
    </location>
</feature>
<keyword evidence="3 12" id="KW-0328">Glycosyltransferase</keyword>
<evidence type="ECO:0000256" key="9">
    <source>
        <dbReference type="SAM" id="Phobius"/>
    </source>
</evidence>
<keyword evidence="6 9" id="KW-1133">Transmembrane helix</keyword>
<dbReference type="EMBL" id="JBFAEG010000041">
    <property type="protein sequence ID" value="MEU5712856.1"/>
    <property type="molecule type" value="Genomic_DNA"/>
</dbReference>
<evidence type="ECO:0000313" key="12">
    <source>
        <dbReference type="EMBL" id="MEU5712856.1"/>
    </source>
</evidence>
<dbReference type="InterPro" id="IPR029044">
    <property type="entry name" value="Nucleotide-diphossugar_trans"/>
</dbReference>
<dbReference type="PANTHER" id="PTHR43398">
    <property type="entry name" value="DOLICHOL-PHOSPHATE MANNOSYLTRANSFERASE SUBUNIT 1"/>
    <property type="match status" value="1"/>
</dbReference>
<evidence type="ECO:0000259" key="10">
    <source>
        <dbReference type="Pfam" id="PF00535"/>
    </source>
</evidence>
<dbReference type="InterPro" id="IPR001173">
    <property type="entry name" value="Glyco_trans_2-like"/>
</dbReference>
<dbReference type="Gene3D" id="3.90.550.10">
    <property type="entry name" value="Spore Coat Polysaccharide Biosynthesis Protein SpsA, Chain A"/>
    <property type="match status" value="1"/>
</dbReference>
<dbReference type="InterPro" id="IPR007267">
    <property type="entry name" value="GtrA_DPMS_TM"/>
</dbReference>
<dbReference type="SUPFAM" id="SSF53448">
    <property type="entry name" value="Nucleotide-diphospho-sugar transferases"/>
    <property type="match status" value="1"/>
</dbReference>
<feature type="transmembrane region" description="Helical" evidence="9">
    <location>
        <begin position="314"/>
        <end position="339"/>
    </location>
</feature>
<evidence type="ECO:0000256" key="6">
    <source>
        <dbReference type="ARBA" id="ARBA00022989"/>
    </source>
</evidence>
<keyword evidence="13" id="KW-1185">Reference proteome</keyword>
<evidence type="ECO:0000256" key="3">
    <source>
        <dbReference type="ARBA" id="ARBA00022676"/>
    </source>
</evidence>
<keyword evidence="4 12" id="KW-0808">Transferase</keyword>
<comment type="subcellular location">
    <subcellularLocation>
        <location evidence="1">Membrane</location>
        <topology evidence="1">Multi-pass membrane protein</topology>
    </subcellularLocation>
</comment>
<evidence type="ECO:0000256" key="8">
    <source>
        <dbReference type="SAM" id="MobiDB-lite"/>
    </source>
</evidence>
<keyword evidence="5 9" id="KW-0812">Transmembrane</keyword>
<evidence type="ECO:0000313" key="13">
    <source>
        <dbReference type="Proteomes" id="UP001551011"/>
    </source>
</evidence>
<evidence type="ECO:0000259" key="11">
    <source>
        <dbReference type="Pfam" id="PF04138"/>
    </source>
</evidence>
<evidence type="ECO:0000256" key="4">
    <source>
        <dbReference type="ARBA" id="ARBA00022679"/>
    </source>
</evidence>
<feature type="transmembrane region" description="Helical" evidence="9">
    <location>
        <begin position="345"/>
        <end position="363"/>
    </location>
</feature>
<dbReference type="RefSeq" id="WP_359260815.1">
    <property type="nucleotide sequence ID" value="NZ_JBFAEG010000041.1"/>
</dbReference>
<accession>A0ABV3ALN0</accession>
<evidence type="ECO:0000256" key="5">
    <source>
        <dbReference type="ARBA" id="ARBA00022692"/>
    </source>
</evidence>
<feature type="domain" description="GtrA/DPMS transmembrane" evidence="11">
    <location>
        <begin position="252"/>
        <end position="368"/>
    </location>
</feature>
<dbReference type="Pfam" id="PF04138">
    <property type="entry name" value="GtrA_DPMS_TM"/>
    <property type="match status" value="1"/>
</dbReference>
<feature type="compositionally biased region" description="Pro residues" evidence="8">
    <location>
        <begin position="392"/>
        <end position="401"/>
    </location>
</feature>
<feature type="domain" description="Glycosyltransferase 2-like" evidence="10">
    <location>
        <begin position="9"/>
        <end position="176"/>
    </location>
</feature>
<evidence type="ECO:0000256" key="2">
    <source>
        <dbReference type="ARBA" id="ARBA00006739"/>
    </source>
</evidence>
<evidence type="ECO:0000256" key="1">
    <source>
        <dbReference type="ARBA" id="ARBA00004141"/>
    </source>
</evidence>
<dbReference type="InterPro" id="IPR039528">
    <property type="entry name" value="DPM1-like"/>
</dbReference>
<dbReference type="Pfam" id="PF00535">
    <property type="entry name" value="Glycos_transf_2"/>
    <property type="match status" value="1"/>
</dbReference>
<dbReference type="Proteomes" id="UP001551011">
    <property type="component" value="Unassembled WGS sequence"/>
</dbReference>